<comment type="caution">
    <text evidence="2">The sequence shown here is derived from an EMBL/GenBank/DDBJ whole genome shotgun (WGS) entry which is preliminary data.</text>
</comment>
<evidence type="ECO:0008006" key="4">
    <source>
        <dbReference type="Google" id="ProtNLM"/>
    </source>
</evidence>
<evidence type="ECO:0000313" key="3">
    <source>
        <dbReference type="Proteomes" id="UP000521199"/>
    </source>
</evidence>
<feature type="chain" id="PRO_5030718740" description="DUF4410 domain-containing protein" evidence="1">
    <location>
        <begin position="21"/>
        <end position="184"/>
    </location>
</feature>
<evidence type="ECO:0000313" key="2">
    <source>
        <dbReference type="EMBL" id="MBB5209777.1"/>
    </source>
</evidence>
<sequence>MKLPALLAAAVLLAGCATQIRPTVSDNPPPTRALNTFEAFELRPVAIAAGVAEPEAVAKIQQHIDAKVKPLLAQWSRGAGATLVLEPTIRELKFVSGGNRVWAGAMAGSSAVRLTVRLTDKASGAVVAEPEFYQRAAAMGGAYSFGGSDNAMLERIASVLVEYLQRNHARAVGGPTGLEAAQPQ</sequence>
<feature type="signal peptide" evidence="1">
    <location>
        <begin position="1"/>
        <end position="20"/>
    </location>
</feature>
<keyword evidence="1" id="KW-0732">Signal</keyword>
<organism evidence="2 3">
    <name type="scientific">Chiayiivirga flava</name>
    <dbReference type="NCBI Taxonomy" id="659595"/>
    <lineage>
        <taxon>Bacteria</taxon>
        <taxon>Pseudomonadati</taxon>
        <taxon>Pseudomonadota</taxon>
        <taxon>Gammaproteobacteria</taxon>
        <taxon>Lysobacterales</taxon>
        <taxon>Lysobacteraceae</taxon>
        <taxon>Chiayiivirga</taxon>
    </lineage>
</organism>
<keyword evidence="3" id="KW-1185">Reference proteome</keyword>
<dbReference type="AlphaFoldDB" id="A0A7W8DAJ9"/>
<reference evidence="2 3" key="1">
    <citation type="submission" date="2020-08" db="EMBL/GenBank/DDBJ databases">
        <title>Genomic Encyclopedia of Type Strains, Phase IV (KMG-IV): sequencing the most valuable type-strain genomes for metagenomic binning, comparative biology and taxonomic classification.</title>
        <authorList>
            <person name="Goeker M."/>
        </authorList>
    </citation>
    <scope>NUCLEOTIDE SEQUENCE [LARGE SCALE GENOMIC DNA]</scope>
    <source>
        <strain evidence="2 3">DSM 24163</strain>
    </source>
</reference>
<accession>A0A7W8DAJ9</accession>
<protein>
    <recommendedName>
        <fullName evidence="4">DUF4410 domain-containing protein</fullName>
    </recommendedName>
</protein>
<evidence type="ECO:0000256" key="1">
    <source>
        <dbReference type="SAM" id="SignalP"/>
    </source>
</evidence>
<gene>
    <name evidence="2" type="ORF">HNQ52_003350</name>
</gene>
<name>A0A7W8DAJ9_9GAMM</name>
<proteinExistence type="predicted"/>
<dbReference type="Proteomes" id="UP000521199">
    <property type="component" value="Unassembled WGS sequence"/>
</dbReference>
<dbReference type="RefSeq" id="WP_183962413.1">
    <property type="nucleotide sequence ID" value="NZ_JACHHP010000008.1"/>
</dbReference>
<dbReference type="EMBL" id="JACHHP010000008">
    <property type="protein sequence ID" value="MBB5209777.1"/>
    <property type="molecule type" value="Genomic_DNA"/>
</dbReference>
<dbReference type="PROSITE" id="PS51257">
    <property type="entry name" value="PROKAR_LIPOPROTEIN"/>
    <property type="match status" value="1"/>
</dbReference>